<dbReference type="GO" id="GO:0005737">
    <property type="term" value="C:cytoplasm"/>
    <property type="evidence" value="ECO:0007669"/>
    <property type="project" value="UniProtKB-SubCell"/>
</dbReference>
<comment type="pathway">
    <text evidence="2 12">Cell wall biogenesis; peptidoglycan biosynthesis.</text>
</comment>
<dbReference type="PANTHER" id="PTHR43783">
    <property type="entry name" value="UDP-N-ACETYLGLUCOSAMINE 1-CARBOXYVINYLTRANSFERASE"/>
    <property type="match status" value="1"/>
</dbReference>
<dbReference type="InterPro" id="IPR013792">
    <property type="entry name" value="RNA3'P_cycl/enolpyr_Trfase_a/b"/>
</dbReference>
<keyword evidence="5 12" id="KW-0808">Transferase</keyword>
<comment type="catalytic activity">
    <reaction evidence="11 12">
        <text>phosphoenolpyruvate + UDP-N-acetyl-alpha-D-glucosamine = UDP-N-acetyl-3-O-(1-carboxyvinyl)-alpha-D-glucosamine + phosphate</text>
        <dbReference type="Rhea" id="RHEA:18681"/>
        <dbReference type="ChEBI" id="CHEBI:43474"/>
        <dbReference type="ChEBI" id="CHEBI:57705"/>
        <dbReference type="ChEBI" id="CHEBI:58702"/>
        <dbReference type="ChEBI" id="CHEBI:68483"/>
        <dbReference type="EC" id="2.5.1.7"/>
    </reaction>
</comment>
<comment type="caution">
    <text evidence="14">The sequence shown here is derived from an EMBL/GenBank/DDBJ whole genome shotgun (WGS) entry which is preliminary data.</text>
</comment>
<feature type="binding site" evidence="12">
    <location>
        <begin position="24"/>
        <end position="25"/>
    </location>
    <ligand>
        <name>phosphoenolpyruvate</name>
        <dbReference type="ChEBI" id="CHEBI:58702"/>
    </ligand>
</feature>
<dbReference type="InterPro" id="IPR050068">
    <property type="entry name" value="MurA_subfamily"/>
</dbReference>
<evidence type="ECO:0000313" key="15">
    <source>
        <dbReference type="Proteomes" id="UP000712673"/>
    </source>
</evidence>
<dbReference type="Gene3D" id="3.65.10.10">
    <property type="entry name" value="Enolpyruvate transferase domain"/>
    <property type="match status" value="2"/>
</dbReference>
<dbReference type="NCBIfam" id="NF006873">
    <property type="entry name" value="PRK09369.1"/>
    <property type="match status" value="1"/>
</dbReference>
<dbReference type="InterPro" id="IPR005750">
    <property type="entry name" value="UDP_GlcNAc_COvinyl_MurA"/>
</dbReference>
<evidence type="ECO:0000256" key="1">
    <source>
        <dbReference type="ARBA" id="ARBA00004496"/>
    </source>
</evidence>
<evidence type="ECO:0000256" key="9">
    <source>
        <dbReference type="ARBA" id="ARBA00023316"/>
    </source>
</evidence>
<evidence type="ECO:0000256" key="11">
    <source>
        <dbReference type="ARBA" id="ARBA00047527"/>
    </source>
</evidence>
<dbReference type="AlphaFoldDB" id="A0A938B451"/>
<evidence type="ECO:0000256" key="3">
    <source>
        <dbReference type="ARBA" id="ARBA00022490"/>
    </source>
</evidence>
<evidence type="ECO:0000256" key="7">
    <source>
        <dbReference type="ARBA" id="ARBA00022984"/>
    </source>
</evidence>
<feature type="binding site" evidence="12">
    <location>
        <position position="330"/>
    </location>
    <ligand>
        <name>UDP-N-acetyl-alpha-D-glucosamine</name>
        <dbReference type="ChEBI" id="CHEBI:57705"/>
    </ligand>
</feature>
<evidence type="ECO:0000256" key="2">
    <source>
        <dbReference type="ARBA" id="ARBA00004752"/>
    </source>
</evidence>
<dbReference type="GO" id="GO:0008360">
    <property type="term" value="P:regulation of cell shape"/>
    <property type="evidence" value="ECO:0007669"/>
    <property type="project" value="UniProtKB-KW"/>
</dbReference>
<dbReference type="EMBL" id="VGLS01000760">
    <property type="protein sequence ID" value="MBM3226021.1"/>
    <property type="molecule type" value="Genomic_DNA"/>
</dbReference>
<evidence type="ECO:0000259" key="13">
    <source>
        <dbReference type="Pfam" id="PF00275"/>
    </source>
</evidence>
<dbReference type="Proteomes" id="UP000712673">
    <property type="component" value="Unassembled WGS sequence"/>
</dbReference>
<dbReference type="CDD" id="cd01555">
    <property type="entry name" value="UdpNAET"/>
    <property type="match status" value="1"/>
</dbReference>
<comment type="caution">
    <text evidence="12">Lacks conserved residue(s) required for the propagation of feature annotation.</text>
</comment>
<comment type="function">
    <text evidence="12">Cell wall formation. Adds enolpyruvyl to UDP-N-acetylglucosamine.</text>
</comment>
<dbReference type="HAMAP" id="MF_00111">
    <property type="entry name" value="MurA"/>
    <property type="match status" value="1"/>
</dbReference>
<keyword evidence="7 12" id="KW-0573">Peptidoglycan synthesis</keyword>
<evidence type="ECO:0000256" key="8">
    <source>
        <dbReference type="ARBA" id="ARBA00023306"/>
    </source>
</evidence>
<dbReference type="GO" id="GO:0051301">
    <property type="term" value="P:cell division"/>
    <property type="evidence" value="ECO:0007669"/>
    <property type="project" value="UniProtKB-KW"/>
</dbReference>
<dbReference type="InterPro" id="IPR036968">
    <property type="entry name" value="Enolpyruvate_Tfrase_sf"/>
</dbReference>
<dbReference type="PANTHER" id="PTHR43783:SF1">
    <property type="entry name" value="UDP-N-ACETYLGLUCOSAMINE 1-CARBOXYVINYLTRANSFERASE"/>
    <property type="match status" value="1"/>
</dbReference>
<reference evidence="14" key="1">
    <citation type="submission" date="2019-03" db="EMBL/GenBank/DDBJ databases">
        <title>Lake Tanganyika Metagenome-Assembled Genomes (MAGs).</title>
        <authorList>
            <person name="Tran P."/>
        </authorList>
    </citation>
    <scope>NUCLEOTIDE SEQUENCE</scope>
    <source>
        <strain evidence="14">K_DeepCast_65m_m2_066</strain>
    </source>
</reference>
<dbReference type="GO" id="GO:0008760">
    <property type="term" value="F:UDP-N-acetylglucosamine 1-carboxyvinyltransferase activity"/>
    <property type="evidence" value="ECO:0007669"/>
    <property type="project" value="UniProtKB-UniRule"/>
</dbReference>
<feature type="active site" description="Proton donor" evidence="12">
    <location>
        <position position="120"/>
    </location>
</feature>
<comment type="subcellular location">
    <subcellularLocation>
        <location evidence="1 12">Cytoplasm</location>
    </subcellularLocation>
</comment>
<evidence type="ECO:0000256" key="10">
    <source>
        <dbReference type="ARBA" id="ARBA00038367"/>
    </source>
</evidence>
<evidence type="ECO:0000256" key="4">
    <source>
        <dbReference type="ARBA" id="ARBA00022618"/>
    </source>
</evidence>
<evidence type="ECO:0000256" key="5">
    <source>
        <dbReference type="ARBA" id="ARBA00022679"/>
    </source>
</evidence>
<comment type="similarity">
    <text evidence="10 12">Belongs to the EPSP synthase family. MurA subfamily.</text>
</comment>
<organism evidence="14 15">
    <name type="scientific">Tectimicrobiota bacterium</name>
    <dbReference type="NCBI Taxonomy" id="2528274"/>
    <lineage>
        <taxon>Bacteria</taxon>
        <taxon>Pseudomonadati</taxon>
        <taxon>Nitrospinota/Tectimicrobiota group</taxon>
        <taxon>Candidatus Tectimicrobiota</taxon>
    </lineage>
</organism>
<evidence type="ECO:0000313" key="14">
    <source>
        <dbReference type="EMBL" id="MBM3226021.1"/>
    </source>
</evidence>
<dbReference type="GO" id="GO:0071555">
    <property type="term" value="P:cell wall organization"/>
    <property type="evidence" value="ECO:0007669"/>
    <property type="project" value="UniProtKB-KW"/>
</dbReference>
<keyword evidence="8 12" id="KW-0131">Cell cycle</keyword>
<accession>A0A938B451</accession>
<dbReference type="NCBIfam" id="TIGR01072">
    <property type="entry name" value="murA"/>
    <property type="match status" value="1"/>
</dbReference>
<keyword evidence="9 12" id="KW-0961">Cell wall biogenesis/degradation</keyword>
<feature type="binding site" evidence="12">
    <location>
        <position position="95"/>
    </location>
    <ligand>
        <name>UDP-N-acetyl-alpha-D-glucosamine</name>
        <dbReference type="ChEBI" id="CHEBI:57705"/>
    </ligand>
</feature>
<dbReference type="GO" id="GO:0009252">
    <property type="term" value="P:peptidoglycan biosynthetic process"/>
    <property type="evidence" value="ECO:0007669"/>
    <property type="project" value="UniProtKB-UniRule"/>
</dbReference>
<dbReference type="GO" id="GO:0019277">
    <property type="term" value="P:UDP-N-acetylgalactosamine biosynthetic process"/>
    <property type="evidence" value="ECO:0007669"/>
    <property type="project" value="InterPro"/>
</dbReference>
<dbReference type="SUPFAM" id="SSF55205">
    <property type="entry name" value="EPT/RTPC-like"/>
    <property type="match status" value="1"/>
</dbReference>
<keyword evidence="3 12" id="KW-0963">Cytoplasm</keyword>
<dbReference type="EC" id="2.5.1.7" evidence="12"/>
<dbReference type="InterPro" id="IPR001986">
    <property type="entry name" value="Enolpyruvate_Tfrase_dom"/>
</dbReference>
<feature type="domain" description="Enolpyruvate transferase" evidence="13">
    <location>
        <begin position="9"/>
        <end position="425"/>
    </location>
</feature>
<keyword evidence="4 12" id="KW-0132">Cell division</keyword>
<protein>
    <recommendedName>
        <fullName evidence="12">UDP-N-acetylglucosamine 1-carboxyvinyltransferase</fullName>
        <ecNumber evidence="12">2.5.1.7</ecNumber>
    </recommendedName>
    <alternativeName>
        <fullName evidence="12">Enoylpyruvate transferase</fullName>
    </alternativeName>
    <alternativeName>
        <fullName evidence="12">UDP-N-acetylglucosamine enolpyruvyl transferase</fullName>
        <shortName evidence="12">EPT</shortName>
    </alternativeName>
</protein>
<gene>
    <name evidence="12 14" type="primary">murA</name>
    <name evidence="14" type="ORF">FJZ47_19805</name>
</gene>
<proteinExistence type="inferred from homology"/>
<evidence type="ECO:0000256" key="12">
    <source>
        <dbReference type="HAMAP-Rule" id="MF_00111"/>
    </source>
</evidence>
<dbReference type="Pfam" id="PF00275">
    <property type="entry name" value="EPSP_synthase"/>
    <property type="match status" value="1"/>
</dbReference>
<sequence length="438" mass="47845">MQTDTWTIEGGVPLRGEVRVSGAKNSITKLMVASMLTSEPCVLHNTPHIGESQITRAICEALGAEFKAIPPRTLQVQTTRFVSSEIPSLLGSHNRLAIMTVAPLLHRTGQAIVPIAAGGDRIGPRPVNFHLEGYRRLGAHVEVRDEAYYIKAERLYGAEIVLPYPSVTTTENLLLAATVARGRTFLRNVAIEPEIMDLVICLQKMGAIIDYNADRTFVIEGVQTLYGMTHDIMPDRIVAASLACAAVASGGDVFVHGARQVDMVTFLNALRRVGGKFAVAADGIRFYREGPLKSIASETNVHPGFMTDWQPPFVLLLTQAEGMSVVHETVFEDRFGYVAELQKMGADIALYDACLGGASCRFHSSNYRHSCVIKGPARLRGSHITVPDLRAGFTYLIAAALAQGQSTIEGLSHIERGYENLEDSLRRLGVHIRKEPSR</sequence>
<name>A0A938B451_UNCTE</name>
<feature type="binding site" evidence="12">
    <location>
        <position position="308"/>
    </location>
    <ligand>
        <name>UDP-N-acetyl-alpha-D-glucosamine</name>
        <dbReference type="ChEBI" id="CHEBI:57705"/>
    </ligand>
</feature>
<keyword evidence="6 12" id="KW-0133">Cell shape</keyword>
<evidence type="ECO:0000256" key="6">
    <source>
        <dbReference type="ARBA" id="ARBA00022960"/>
    </source>
</evidence>